<evidence type="ECO:0000256" key="1">
    <source>
        <dbReference type="SAM" id="MobiDB-lite"/>
    </source>
</evidence>
<evidence type="ECO:0008006" key="5">
    <source>
        <dbReference type="Google" id="ProtNLM"/>
    </source>
</evidence>
<evidence type="ECO:0000313" key="4">
    <source>
        <dbReference type="Proteomes" id="UP001168537"/>
    </source>
</evidence>
<feature type="compositionally biased region" description="Low complexity" evidence="1">
    <location>
        <begin position="26"/>
        <end position="35"/>
    </location>
</feature>
<evidence type="ECO:0000313" key="3">
    <source>
        <dbReference type="EMBL" id="MDN4160552.1"/>
    </source>
</evidence>
<dbReference type="RefSeq" id="WP_300959406.1">
    <property type="nucleotide sequence ID" value="NZ_JAUHJR010000001.1"/>
</dbReference>
<feature type="chain" id="PRO_5046155889" description="Lipoprotein" evidence="2">
    <location>
        <begin position="24"/>
        <end position="219"/>
    </location>
</feature>
<proteinExistence type="predicted"/>
<name>A0ABT8EQX6_9ACTN</name>
<sequence length="219" mass="22320">MTASGRLRTLAAAAALASLATLAACGSSGGAASEPTAPPEAPASTPAASSSAAPEAPGRERAELPLPGGSDKVGEWEDGPVAGEVVVLRRVGPYDEVLYAAGSPAAVAVGLRDGDRVLRTITTSTPEGDAMHLYGGERMPDGTFRVVGAVPGDVAVTVGEGSSPVRPATGASDQVLPGWTVFHEQGPWDDRWDPLQLAPLTITTDDGRSVDVRRRSWTG</sequence>
<organism evidence="3 4">
    <name type="scientific">Nocardioides abyssi</name>
    <dbReference type="NCBI Taxonomy" id="3058370"/>
    <lineage>
        <taxon>Bacteria</taxon>
        <taxon>Bacillati</taxon>
        <taxon>Actinomycetota</taxon>
        <taxon>Actinomycetes</taxon>
        <taxon>Propionibacteriales</taxon>
        <taxon>Nocardioidaceae</taxon>
        <taxon>Nocardioides</taxon>
    </lineage>
</organism>
<gene>
    <name evidence="3" type="ORF">QWY29_04240</name>
</gene>
<feature type="compositionally biased region" description="Low complexity" evidence="1">
    <location>
        <begin position="42"/>
        <end position="56"/>
    </location>
</feature>
<dbReference type="Proteomes" id="UP001168537">
    <property type="component" value="Unassembled WGS sequence"/>
</dbReference>
<dbReference type="PROSITE" id="PS51257">
    <property type="entry name" value="PROKAR_LIPOPROTEIN"/>
    <property type="match status" value="1"/>
</dbReference>
<accession>A0ABT8EQX6</accession>
<evidence type="ECO:0000256" key="2">
    <source>
        <dbReference type="SAM" id="SignalP"/>
    </source>
</evidence>
<feature type="signal peptide" evidence="2">
    <location>
        <begin position="1"/>
        <end position="23"/>
    </location>
</feature>
<reference evidence="3" key="1">
    <citation type="submission" date="2023-06" db="EMBL/GenBank/DDBJ databases">
        <title>Draft genome sequence of Nocardioides sp. SOB72.</title>
        <authorList>
            <person name="Zhang G."/>
        </authorList>
    </citation>
    <scope>NUCLEOTIDE SEQUENCE</scope>
    <source>
        <strain evidence="3">SOB72</strain>
    </source>
</reference>
<keyword evidence="4" id="KW-1185">Reference proteome</keyword>
<dbReference type="EMBL" id="JAUHJR010000001">
    <property type="protein sequence ID" value="MDN4160552.1"/>
    <property type="molecule type" value="Genomic_DNA"/>
</dbReference>
<comment type="caution">
    <text evidence="3">The sequence shown here is derived from an EMBL/GenBank/DDBJ whole genome shotgun (WGS) entry which is preliminary data.</text>
</comment>
<feature type="region of interest" description="Disordered" evidence="1">
    <location>
        <begin position="26"/>
        <end position="77"/>
    </location>
</feature>
<protein>
    <recommendedName>
        <fullName evidence="5">Lipoprotein</fullName>
    </recommendedName>
</protein>
<keyword evidence="2" id="KW-0732">Signal</keyword>